<keyword evidence="1" id="KW-0863">Zinc-finger</keyword>
<dbReference type="Pfam" id="PF10551">
    <property type="entry name" value="MULE"/>
    <property type="match status" value="1"/>
</dbReference>
<keyword evidence="4" id="KW-1185">Reference proteome</keyword>
<sequence length="726" mass="83815">TDLNIEANFNEQLFENTNLNNVEPNLNINFKRSSDLNNVETNLDNMDFEQSFNLNNVDDININTSNNENSLDIFNDSVTLSERQSPSVSNNQITIQVGQTFTDWNDVQQHINTYAINKGFATRLRRTERSMGFIIRADIVCRRAGTPIRWAKKEYCIRNVDLEHNHVLDSAAVMFDPGHRRLSHNENIHIQTLYDGGVPVPTIVNMLTEQYSRYIHINNGKLYCLFFATHSAISAFKHYPEITLMDSTYKTNRFGMPLLLISGVNAMGMTFLIASCLLANETVSNFCWTLSQLKQIAGDTIIHNMRTLVTDGDLALISAIRTELPYIKHQLCIWHIEQNIVKNLNNKLKDKFIAFSKDFKAVMTETSVEKFNIQWDCLLTEYTEASTYMKEQWEPLKSMWAYCYTNKYVNYGIRTTQRSEATNAHLKRLLNHMAPLPELINALEKLTHHQLQRYQYQQYRLRNSIRQQGPELLKDVSIVVSDFVYALLLEQYNMALTYDIKRQEANLLHVYYNENHKHTIYQTDNEYICSCNYNIQFALPCRHILAAYISDEKILNVDYIGIRWIIGFITTEKQNNITEPNNNSITDINDSFTTKKQNDITEANNNNIIDVNDSLDEFTNEPNHRIHDVSNNQYRNTSDLLKDIEAISNRVGHVEINNTLALFVEQLNSKYPLLQEDIGDPLIAKTKGRSKGTKRKKTGAEHATKKKYECSICSSTGHNARSCPDK</sequence>
<dbReference type="PANTHER" id="PTHR47718">
    <property type="entry name" value="OS01G0519700 PROTEIN"/>
    <property type="match status" value="1"/>
</dbReference>
<dbReference type="PANTHER" id="PTHR47718:SF7">
    <property type="entry name" value="PROTEIN FAR1-RELATED SEQUENCE"/>
    <property type="match status" value="1"/>
</dbReference>
<evidence type="ECO:0000256" key="1">
    <source>
        <dbReference type="PROSITE-ProRule" id="PRU00325"/>
    </source>
</evidence>
<dbReference type="InterPro" id="IPR036875">
    <property type="entry name" value="Znf_CCHC_sf"/>
</dbReference>
<name>A0ABN7WQ46_GIGMA</name>
<feature type="non-terminal residue" evidence="3">
    <location>
        <position position="1"/>
    </location>
</feature>
<keyword evidence="1" id="KW-0479">Metal-binding</keyword>
<protein>
    <submittedName>
        <fullName evidence="3">11872_t:CDS:1</fullName>
    </submittedName>
</protein>
<dbReference type="PROSITE" id="PS50966">
    <property type="entry name" value="ZF_SWIM"/>
    <property type="match status" value="1"/>
</dbReference>
<dbReference type="SUPFAM" id="SSF57756">
    <property type="entry name" value="Retrovirus zinc finger-like domains"/>
    <property type="match status" value="1"/>
</dbReference>
<feature type="domain" description="SWIM-type" evidence="2">
    <location>
        <begin position="521"/>
        <end position="552"/>
    </location>
</feature>
<gene>
    <name evidence="3" type="ORF">GMARGA_LOCUS33064</name>
</gene>
<dbReference type="InterPro" id="IPR018289">
    <property type="entry name" value="MULE_transposase_dom"/>
</dbReference>
<evidence type="ECO:0000259" key="2">
    <source>
        <dbReference type="PROSITE" id="PS50966"/>
    </source>
</evidence>
<feature type="non-terminal residue" evidence="3">
    <location>
        <position position="726"/>
    </location>
</feature>
<reference evidence="3 4" key="1">
    <citation type="submission" date="2021-06" db="EMBL/GenBank/DDBJ databases">
        <authorList>
            <person name="Kallberg Y."/>
            <person name="Tangrot J."/>
            <person name="Rosling A."/>
        </authorList>
    </citation>
    <scope>NUCLEOTIDE SEQUENCE [LARGE SCALE GENOMIC DNA]</scope>
    <source>
        <strain evidence="3 4">120-4 pot B 10/14</strain>
    </source>
</reference>
<comment type="caution">
    <text evidence="3">The sequence shown here is derived from an EMBL/GenBank/DDBJ whole genome shotgun (WGS) entry which is preliminary data.</text>
</comment>
<dbReference type="Proteomes" id="UP000789901">
    <property type="component" value="Unassembled WGS sequence"/>
</dbReference>
<dbReference type="EMBL" id="CAJVQB010053684">
    <property type="protein sequence ID" value="CAG8836490.1"/>
    <property type="molecule type" value="Genomic_DNA"/>
</dbReference>
<keyword evidence="1" id="KW-0862">Zinc</keyword>
<evidence type="ECO:0000313" key="3">
    <source>
        <dbReference type="EMBL" id="CAG8836490.1"/>
    </source>
</evidence>
<organism evidence="3 4">
    <name type="scientific">Gigaspora margarita</name>
    <dbReference type="NCBI Taxonomy" id="4874"/>
    <lineage>
        <taxon>Eukaryota</taxon>
        <taxon>Fungi</taxon>
        <taxon>Fungi incertae sedis</taxon>
        <taxon>Mucoromycota</taxon>
        <taxon>Glomeromycotina</taxon>
        <taxon>Glomeromycetes</taxon>
        <taxon>Diversisporales</taxon>
        <taxon>Gigasporaceae</taxon>
        <taxon>Gigaspora</taxon>
    </lineage>
</organism>
<accession>A0ABN7WQ46</accession>
<evidence type="ECO:0000313" key="4">
    <source>
        <dbReference type="Proteomes" id="UP000789901"/>
    </source>
</evidence>
<proteinExistence type="predicted"/>
<dbReference type="InterPro" id="IPR007527">
    <property type="entry name" value="Znf_SWIM"/>
</dbReference>